<comment type="caution">
    <text evidence="1">The sequence shown here is derived from an EMBL/GenBank/DDBJ whole genome shotgun (WGS) entry which is preliminary data.</text>
</comment>
<sequence length="67" mass="7874">MGEKSHHSGALASAPDNLLATPRIGERLHEFGQREVRRILVKHYEIRYAISDSSIYILRIWHTKEYR</sequence>
<proteinExistence type="predicted"/>
<dbReference type="InterPro" id="IPR007712">
    <property type="entry name" value="RelE/ParE_toxin"/>
</dbReference>
<reference evidence="1" key="1">
    <citation type="submission" date="2021-07" db="EMBL/GenBank/DDBJ databases">
        <title>Characterization of violacein-producing bacteria and related species.</title>
        <authorList>
            <person name="Wilson H.S."/>
            <person name="De Leon M.E."/>
        </authorList>
    </citation>
    <scope>NUCLEOTIDE SEQUENCE</scope>
    <source>
        <strain evidence="1">HSC-15S17</strain>
    </source>
</reference>
<protein>
    <submittedName>
        <fullName evidence="1">Type II toxin-antitoxin system RelE/ParE family toxin</fullName>
    </submittedName>
</protein>
<dbReference type="AlphaFoldDB" id="A0AA41HEY3"/>
<dbReference type="RefSeq" id="WP_217945782.1">
    <property type="nucleotide sequence ID" value="NZ_JAHTGR010000021.1"/>
</dbReference>
<accession>A0AA41HEY3</accession>
<organism evidence="1 2">
    <name type="scientific">Duganella violaceipulchra</name>
    <dbReference type="NCBI Taxonomy" id="2849652"/>
    <lineage>
        <taxon>Bacteria</taxon>
        <taxon>Pseudomonadati</taxon>
        <taxon>Pseudomonadota</taxon>
        <taxon>Betaproteobacteria</taxon>
        <taxon>Burkholderiales</taxon>
        <taxon>Oxalobacteraceae</taxon>
        <taxon>Telluria group</taxon>
        <taxon>Duganella</taxon>
    </lineage>
</organism>
<name>A0AA41HEY3_9BURK</name>
<evidence type="ECO:0000313" key="2">
    <source>
        <dbReference type="Proteomes" id="UP001155901"/>
    </source>
</evidence>
<dbReference type="Pfam" id="PF05016">
    <property type="entry name" value="ParE_toxin"/>
    <property type="match status" value="1"/>
</dbReference>
<gene>
    <name evidence="1" type="ORF">KVP70_28445</name>
</gene>
<dbReference type="EMBL" id="JAHTGR010000021">
    <property type="protein sequence ID" value="MBV6324860.1"/>
    <property type="molecule type" value="Genomic_DNA"/>
</dbReference>
<evidence type="ECO:0000313" key="1">
    <source>
        <dbReference type="EMBL" id="MBV6324860.1"/>
    </source>
</evidence>
<dbReference type="Proteomes" id="UP001155901">
    <property type="component" value="Unassembled WGS sequence"/>
</dbReference>